<proteinExistence type="predicted"/>
<dbReference type="Proteomes" id="UP000317650">
    <property type="component" value="Chromosome 6"/>
</dbReference>
<dbReference type="PANTHER" id="PTHR34280:SF2">
    <property type="entry name" value="OS01G0920100 PROTEIN"/>
    <property type="match status" value="1"/>
</dbReference>
<evidence type="ECO:0000256" key="1">
    <source>
        <dbReference type="SAM" id="MobiDB-lite"/>
    </source>
</evidence>
<dbReference type="PANTHER" id="PTHR34280">
    <property type="entry name" value="OS01G0920100 PROTEIN"/>
    <property type="match status" value="1"/>
</dbReference>
<evidence type="ECO:0000313" key="3">
    <source>
        <dbReference type="Proteomes" id="UP000317650"/>
    </source>
</evidence>
<dbReference type="InterPro" id="IPR038947">
    <property type="entry name" value="At3g27210-like"/>
</dbReference>
<dbReference type="EMBL" id="PYDT01000009">
    <property type="protein sequence ID" value="THU49758.1"/>
    <property type="molecule type" value="Genomic_DNA"/>
</dbReference>
<reference evidence="2 3" key="1">
    <citation type="journal article" date="2019" name="Nat. Plants">
        <title>Genome sequencing of Musa balbisiana reveals subgenome evolution and function divergence in polyploid bananas.</title>
        <authorList>
            <person name="Yao X."/>
        </authorList>
    </citation>
    <scope>NUCLEOTIDE SEQUENCE [LARGE SCALE GENOMIC DNA]</scope>
    <source>
        <strain evidence="3">cv. DH-PKW</strain>
        <tissue evidence="2">Leaves</tissue>
    </source>
</reference>
<sequence>MLVLPCSSSLSSSDDRLHKFQGSDIFLQAPGHPNSTMRLVLGIGSRARKFLATSPVKENVLNGEGSAGQLESKGETVDDGCDAKITDTDNKEEAFFDSQAWLDSDCEDDFVSVNGDFVPSRGSTPNYEMSNNEPLIFSADTSPQTKSEPPPTAEKKRLAQLLQENRLEEELGIKQDDSNSKVKINGRSGICKLDAEHHLPEVSAEDATEMPGTNSPCTKDGLPSKDFSNQKDKMVKTQQCCLPSLAHSLSFRERRKRKPQ</sequence>
<feature type="region of interest" description="Disordered" evidence="1">
    <location>
        <begin position="122"/>
        <end position="155"/>
    </location>
</feature>
<accession>A0A4S8IML9</accession>
<feature type="compositionally biased region" description="Polar residues" evidence="1">
    <location>
        <begin position="122"/>
        <end position="147"/>
    </location>
</feature>
<gene>
    <name evidence="2" type="ORF">C4D60_Mb06t12900</name>
</gene>
<protein>
    <submittedName>
        <fullName evidence="2">Uncharacterized protein</fullName>
    </submittedName>
</protein>
<dbReference type="AlphaFoldDB" id="A0A4S8IML9"/>
<comment type="caution">
    <text evidence="2">The sequence shown here is derived from an EMBL/GenBank/DDBJ whole genome shotgun (WGS) entry which is preliminary data.</text>
</comment>
<keyword evidence="3" id="KW-1185">Reference proteome</keyword>
<name>A0A4S8IML9_MUSBA</name>
<organism evidence="2 3">
    <name type="scientific">Musa balbisiana</name>
    <name type="common">Banana</name>
    <dbReference type="NCBI Taxonomy" id="52838"/>
    <lineage>
        <taxon>Eukaryota</taxon>
        <taxon>Viridiplantae</taxon>
        <taxon>Streptophyta</taxon>
        <taxon>Embryophyta</taxon>
        <taxon>Tracheophyta</taxon>
        <taxon>Spermatophyta</taxon>
        <taxon>Magnoliopsida</taxon>
        <taxon>Liliopsida</taxon>
        <taxon>Zingiberales</taxon>
        <taxon>Musaceae</taxon>
        <taxon>Musa</taxon>
    </lineage>
</organism>
<feature type="region of interest" description="Disordered" evidence="1">
    <location>
        <begin position="202"/>
        <end position="231"/>
    </location>
</feature>
<evidence type="ECO:0000313" key="2">
    <source>
        <dbReference type="EMBL" id="THU49758.1"/>
    </source>
</evidence>